<name>A0ABR1M858_9PEZI</name>
<proteinExistence type="predicted"/>
<organism evidence="2 3">
    <name type="scientific">Phyllosticta citricarpa</name>
    <dbReference type="NCBI Taxonomy" id="55181"/>
    <lineage>
        <taxon>Eukaryota</taxon>
        <taxon>Fungi</taxon>
        <taxon>Dikarya</taxon>
        <taxon>Ascomycota</taxon>
        <taxon>Pezizomycotina</taxon>
        <taxon>Dothideomycetes</taxon>
        <taxon>Dothideomycetes incertae sedis</taxon>
        <taxon>Botryosphaeriales</taxon>
        <taxon>Phyllostictaceae</taxon>
        <taxon>Phyllosticta</taxon>
    </lineage>
</organism>
<evidence type="ECO:0000313" key="2">
    <source>
        <dbReference type="EMBL" id="KAK7543187.1"/>
    </source>
</evidence>
<gene>
    <name evidence="2" type="ORF">IWX46DRAFT_155882</name>
</gene>
<protein>
    <submittedName>
        <fullName evidence="2">Uncharacterized protein</fullName>
    </submittedName>
</protein>
<evidence type="ECO:0000256" key="1">
    <source>
        <dbReference type="SAM" id="MobiDB-lite"/>
    </source>
</evidence>
<keyword evidence="3" id="KW-1185">Reference proteome</keyword>
<dbReference type="Proteomes" id="UP001365128">
    <property type="component" value="Unassembled WGS sequence"/>
</dbReference>
<feature type="region of interest" description="Disordered" evidence="1">
    <location>
        <begin position="233"/>
        <end position="295"/>
    </location>
</feature>
<accession>A0ABR1M858</accession>
<dbReference type="EMBL" id="JBBPDW010000021">
    <property type="protein sequence ID" value="KAK7543187.1"/>
    <property type="molecule type" value="Genomic_DNA"/>
</dbReference>
<sequence length="295" mass="33830">MHSLILQIPRCHINAPLWTPPLGSNDPYFPKTLDQERFLVKEIYEAMIAPGPFWSGIPTSYRQCGILQVPRVLSHQLSDKLLEAVAWEALETMKKLYREGFMSSHDQTNCVSPDRHLPFFERHQALCSLLRDWKCACDMMIRWQSYKCVALPVFYRKAFEQLASRELKRAQGMASHDPSLTKVIADLAKHISKCGLFAFPVAKTEIGPFHVSPVLIDTSGLEKFLIQQQKRHVSAAESSDDRMVEYLPPPKRRRTGEPIAGYPARLNRQSCRRKSSRERQELSRYHSTGHGARSL</sequence>
<comment type="caution">
    <text evidence="2">The sequence shown here is derived from an EMBL/GenBank/DDBJ whole genome shotgun (WGS) entry which is preliminary data.</text>
</comment>
<evidence type="ECO:0000313" key="3">
    <source>
        <dbReference type="Proteomes" id="UP001365128"/>
    </source>
</evidence>
<reference evidence="2 3" key="1">
    <citation type="submission" date="2024-04" db="EMBL/GenBank/DDBJ databases">
        <title>Phyllosticta paracitricarpa is synonymous to the EU quarantine fungus P. citricarpa based on phylogenomic analyses.</title>
        <authorList>
            <consortium name="Lawrence Berkeley National Laboratory"/>
            <person name="Van Ingen-Buijs V.A."/>
            <person name="Van Westerhoven A.C."/>
            <person name="Haridas S."/>
            <person name="Skiadas P."/>
            <person name="Martin F."/>
            <person name="Groenewald J.Z."/>
            <person name="Crous P.W."/>
            <person name="Seidl M.F."/>
        </authorList>
    </citation>
    <scope>NUCLEOTIDE SEQUENCE [LARGE SCALE GENOMIC DNA]</scope>
    <source>
        <strain evidence="2 3">CBS 122670</strain>
    </source>
</reference>